<name>A0A438NBG1_EXOME</name>
<dbReference type="PANTHER" id="PTHR36057:SF1">
    <property type="entry name" value="LIPOPROTEIN LIPID ATTACHMENT SITE-LIKE PROTEIN, PUTATIVE (DUF1223)-RELATED"/>
    <property type="match status" value="1"/>
</dbReference>
<dbReference type="Proteomes" id="UP000288859">
    <property type="component" value="Unassembled WGS sequence"/>
</dbReference>
<evidence type="ECO:0000313" key="1">
    <source>
        <dbReference type="EMBL" id="RVX73115.1"/>
    </source>
</evidence>
<evidence type="ECO:0008006" key="3">
    <source>
        <dbReference type="Google" id="ProtNLM"/>
    </source>
</evidence>
<comment type="caution">
    <text evidence="1">The sequence shown here is derived from an EMBL/GenBank/DDBJ whole genome shotgun (WGS) entry which is preliminary data.</text>
</comment>
<dbReference type="AlphaFoldDB" id="A0A438NBG1"/>
<dbReference type="SUPFAM" id="SSF52833">
    <property type="entry name" value="Thioredoxin-like"/>
    <property type="match status" value="1"/>
</dbReference>
<protein>
    <recommendedName>
        <fullName evidence="3">DUF1223-domain-containing protein</fullName>
    </recommendedName>
</protein>
<dbReference type="InterPro" id="IPR036249">
    <property type="entry name" value="Thioredoxin-like_sf"/>
</dbReference>
<reference evidence="1 2" key="1">
    <citation type="submission" date="2017-03" db="EMBL/GenBank/DDBJ databases">
        <title>Genomes of endolithic fungi from Antarctica.</title>
        <authorList>
            <person name="Coleine C."/>
            <person name="Masonjones S."/>
            <person name="Stajich J.E."/>
        </authorList>
    </citation>
    <scope>NUCLEOTIDE SEQUENCE [LARGE SCALE GENOMIC DNA]</scope>
    <source>
        <strain evidence="1 2">CCFEE 6314</strain>
    </source>
</reference>
<gene>
    <name evidence="1" type="ORF">B0A52_02242</name>
</gene>
<proteinExistence type="predicted"/>
<dbReference type="Pfam" id="PF06764">
    <property type="entry name" value="DUF1223"/>
    <property type="match status" value="1"/>
</dbReference>
<dbReference type="InterPro" id="IPR010634">
    <property type="entry name" value="DUF1223"/>
</dbReference>
<dbReference type="OrthoDB" id="938668at2759"/>
<accession>A0A438NBG1</accession>
<dbReference type="PANTHER" id="PTHR36057">
    <property type="match status" value="1"/>
</dbReference>
<evidence type="ECO:0000313" key="2">
    <source>
        <dbReference type="Proteomes" id="UP000288859"/>
    </source>
</evidence>
<organism evidence="1 2">
    <name type="scientific">Exophiala mesophila</name>
    <name type="common">Black yeast-like fungus</name>
    <dbReference type="NCBI Taxonomy" id="212818"/>
    <lineage>
        <taxon>Eukaryota</taxon>
        <taxon>Fungi</taxon>
        <taxon>Dikarya</taxon>
        <taxon>Ascomycota</taxon>
        <taxon>Pezizomycotina</taxon>
        <taxon>Eurotiomycetes</taxon>
        <taxon>Chaetothyriomycetidae</taxon>
        <taxon>Chaetothyriales</taxon>
        <taxon>Herpotrichiellaceae</taxon>
        <taxon>Exophiala</taxon>
    </lineage>
</organism>
<sequence length="249" mass="27299">MSSFLNLFRRRKAPLACVMSMDQGHQHTAACFVEIMPLSVLELFQSQGCVSCPPALPGIHDATNNPNLLLLTYDVTYWNGSSGWEDTFGSSQWDSRQRQYLTKWGRNGLFTPQIIFNGAVDGIGATKENISEVIGQGMDMRNNMQFAVGADRVGQEVRIASEAAELDQVYDVYVVKYDPMVQTVKVGKGPNKGKKVAHRNIVKELTRIGQYSGGVESLTLPNWKATDGYERVALVQGGPGGPIIAATKL</sequence>
<dbReference type="EMBL" id="NAJM01000009">
    <property type="protein sequence ID" value="RVX73115.1"/>
    <property type="molecule type" value="Genomic_DNA"/>
</dbReference>